<gene>
    <name evidence="2" type="ORF">LCGC14_0427430</name>
</gene>
<name>A0A0F9VYE1_9ZZZZ</name>
<organism evidence="2">
    <name type="scientific">marine sediment metagenome</name>
    <dbReference type="NCBI Taxonomy" id="412755"/>
    <lineage>
        <taxon>unclassified sequences</taxon>
        <taxon>metagenomes</taxon>
        <taxon>ecological metagenomes</taxon>
    </lineage>
</organism>
<comment type="caution">
    <text evidence="2">The sequence shown here is derived from an EMBL/GenBank/DDBJ whole genome shotgun (WGS) entry which is preliminary data.</text>
</comment>
<dbReference type="AlphaFoldDB" id="A0A0F9VYE1"/>
<feature type="region of interest" description="Disordered" evidence="1">
    <location>
        <begin position="1"/>
        <end position="34"/>
    </location>
</feature>
<sequence>MSKRKERPLRVTDGLRKEAGRRDAERVRAHKTARNGKPVQVQVVEPGTLMRRIPKFTQTELEKAFAKVKPHKHWKDPIYAIIDAADMDVVDAAIIHFTATKADFRMIKTGKLTVRADGYAAGPAGDR</sequence>
<evidence type="ECO:0000256" key="1">
    <source>
        <dbReference type="SAM" id="MobiDB-lite"/>
    </source>
</evidence>
<evidence type="ECO:0000313" key="2">
    <source>
        <dbReference type="EMBL" id="KKN70748.1"/>
    </source>
</evidence>
<protein>
    <submittedName>
        <fullName evidence="2">Uncharacterized protein</fullName>
    </submittedName>
</protein>
<feature type="compositionally biased region" description="Basic and acidic residues" evidence="1">
    <location>
        <begin position="8"/>
        <end position="27"/>
    </location>
</feature>
<proteinExistence type="predicted"/>
<dbReference type="EMBL" id="LAZR01000397">
    <property type="protein sequence ID" value="KKN70748.1"/>
    <property type="molecule type" value="Genomic_DNA"/>
</dbReference>
<reference evidence="2" key="1">
    <citation type="journal article" date="2015" name="Nature">
        <title>Complex archaea that bridge the gap between prokaryotes and eukaryotes.</title>
        <authorList>
            <person name="Spang A."/>
            <person name="Saw J.H."/>
            <person name="Jorgensen S.L."/>
            <person name="Zaremba-Niedzwiedzka K."/>
            <person name="Martijn J."/>
            <person name="Lind A.E."/>
            <person name="van Eijk R."/>
            <person name="Schleper C."/>
            <person name="Guy L."/>
            <person name="Ettema T.J."/>
        </authorList>
    </citation>
    <scope>NUCLEOTIDE SEQUENCE</scope>
</reference>
<accession>A0A0F9VYE1</accession>